<protein>
    <submittedName>
        <fullName evidence="1">Uncharacterized protein</fullName>
    </submittedName>
</protein>
<comment type="caution">
    <text evidence="1">The sequence shown here is derived from an EMBL/GenBank/DDBJ whole genome shotgun (WGS) entry which is preliminary data.</text>
</comment>
<dbReference type="Proteomes" id="UP000092124">
    <property type="component" value="Unassembled WGS sequence"/>
</dbReference>
<evidence type="ECO:0000313" key="1">
    <source>
        <dbReference type="EMBL" id="OBS82722.1"/>
    </source>
</evidence>
<name>A0A1A6HYC5_NEOLE</name>
<reference evidence="1 2" key="1">
    <citation type="submission" date="2016-06" db="EMBL/GenBank/DDBJ databases">
        <title>The Draft Genome Sequence and Annotation of the Desert Woodrat Neotoma lepida.</title>
        <authorList>
            <person name="Campbell M."/>
            <person name="Oakeson K.F."/>
            <person name="Yandell M."/>
            <person name="Halpert J.R."/>
            <person name="Dearing D."/>
        </authorList>
    </citation>
    <scope>NUCLEOTIDE SEQUENCE [LARGE SCALE GENOMIC DNA]</scope>
    <source>
        <strain evidence="1">417</strain>
        <tissue evidence="1">Liver</tissue>
    </source>
</reference>
<sequence length="149" mass="16366">MSSKTMSPSNSTCCTWNWTQRVATQLDSYPSHLTPPKAHCMLEVSQLRCSSTGIKRRAALGAQWRWQGPLPQHLVTSQGSAGHMTTASPGPKPAIYSPLLRGSINSEAYASKQTRKLMKTNGLSSPDTELTAEAKWENWAGWDGIMCKE</sequence>
<organism evidence="1 2">
    <name type="scientific">Neotoma lepida</name>
    <name type="common">Desert woodrat</name>
    <dbReference type="NCBI Taxonomy" id="56216"/>
    <lineage>
        <taxon>Eukaryota</taxon>
        <taxon>Metazoa</taxon>
        <taxon>Chordata</taxon>
        <taxon>Craniata</taxon>
        <taxon>Vertebrata</taxon>
        <taxon>Euteleostomi</taxon>
        <taxon>Mammalia</taxon>
        <taxon>Eutheria</taxon>
        <taxon>Euarchontoglires</taxon>
        <taxon>Glires</taxon>
        <taxon>Rodentia</taxon>
        <taxon>Myomorpha</taxon>
        <taxon>Muroidea</taxon>
        <taxon>Cricetidae</taxon>
        <taxon>Neotominae</taxon>
        <taxon>Neotoma</taxon>
    </lineage>
</organism>
<dbReference type="EMBL" id="LZPO01007999">
    <property type="protein sequence ID" value="OBS82722.1"/>
    <property type="molecule type" value="Genomic_DNA"/>
</dbReference>
<keyword evidence="2" id="KW-1185">Reference proteome</keyword>
<proteinExistence type="predicted"/>
<gene>
    <name evidence="1" type="ORF">A6R68_23279</name>
</gene>
<evidence type="ECO:0000313" key="2">
    <source>
        <dbReference type="Proteomes" id="UP000092124"/>
    </source>
</evidence>
<dbReference type="AlphaFoldDB" id="A0A1A6HYC5"/>
<accession>A0A1A6HYC5</accession>